<keyword evidence="1 5" id="KW-0963">Cytoplasm</keyword>
<name>A0ABQ0MQR5_9GAMM</name>
<dbReference type="NCBIfam" id="NF003655">
    <property type="entry name" value="PRK05287.1-3"/>
    <property type="match status" value="1"/>
</dbReference>
<dbReference type="HAMAP" id="MF_01092">
    <property type="entry name" value="ZapD"/>
    <property type="match status" value="1"/>
</dbReference>
<dbReference type="EMBL" id="BDQM01000001">
    <property type="protein sequence ID" value="GAW94522.1"/>
    <property type="molecule type" value="Genomic_DNA"/>
</dbReference>
<accession>A0ABQ0MQR5</accession>
<gene>
    <name evidence="5 6" type="primary">zapD</name>
    <name evidence="6" type="ORF">MTCD1_00118</name>
</gene>
<keyword evidence="2 5" id="KW-0132">Cell division</keyword>
<dbReference type="PANTHER" id="PTHR39455:SF1">
    <property type="entry name" value="CELL DIVISION PROTEIN ZAPD"/>
    <property type="match status" value="1"/>
</dbReference>
<evidence type="ECO:0000256" key="2">
    <source>
        <dbReference type="ARBA" id="ARBA00022618"/>
    </source>
</evidence>
<dbReference type="Pfam" id="PF07072">
    <property type="entry name" value="ZapD"/>
    <property type="match status" value="1"/>
</dbReference>
<evidence type="ECO:0000256" key="1">
    <source>
        <dbReference type="ARBA" id="ARBA00022490"/>
    </source>
</evidence>
<dbReference type="RefSeq" id="WP_057182479.1">
    <property type="nucleotide sequence ID" value="NZ_BDQM01000001.1"/>
</dbReference>
<keyword evidence="4 5" id="KW-0131">Cell cycle</keyword>
<dbReference type="Proteomes" id="UP000197068">
    <property type="component" value="Unassembled WGS sequence"/>
</dbReference>
<keyword evidence="3 5" id="KW-0717">Septation</keyword>
<reference evidence="6 7" key="1">
    <citation type="submission" date="2017-06" db="EMBL/GenBank/DDBJ databases">
        <title>Whole Genome Sequences of Colwellia marinimaniae MTCD1.</title>
        <authorList>
            <person name="Kusumoto H."/>
            <person name="Inoue M."/>
            <person name="Tanikawa K."/>
            <person name="Maeji H."/>
            <person name="Cameron J.H."/>
            <person name="Bartlett D.H."/>
        </authorList>
    </citation>
    <scope>NUCLEOTIDE SEQUENCE [LARGE SCALE GENOMIC DNA]</scope>
    <source>
        <strain evidence="6 7">MTCD1</strain>
    </source>
</reference>
<dbReference type="PANTHER" id="PTHR39455">
    <property type="entry name" value="CELL DIVISION PROTEIN ZAPD"/>
    <property type="match status" value="1"/>
</dbReference>
<dbReference type="Gene3D" id="2.60.440.10">
    <property type="entry name" value="YacF-like domains"/>
    <property type="match status" value="1"/>
</dbReference>
<comment type="subunit">
    <text evidence="5">Interacts with FtsZ.</text>
</comment>
<protein>
    <recommendedName>
        <fullName evidence="5">Cell division protein ZapD</fullName>
    </recommendedName>
    <alternativeName>
        <fullName evidence="5">Z ring-associated protein D</fullName>
    </alternativeName>
</protein>
<sequence>MSTVLYEHPLNERIRNYLKLEQLFAQAYSCINHTLAMVNNHQSFFNALFSIVDTLERNDVRGDLIKDLEKLEQNLVIWSKDPEVDSSALDKNLAETVKLVAKLRSPNPTWMQLKEDKLLTSLKQRFAIQGGSFSFDLPQLHFWLHQDEKTIKLEAQQWLSLLSDISSTIAIVLKFIRLRAEFETIDVDSGFYQDNGEGLVLLRIKLALDAKYYPTISGNKFRYSIRFMLPCQHTGRRYANQATNFQLARC</sequence>
<organism evidence="6 7">
    <name type="scientific">Colwellia marinimaniae</name>
    <dbReference type="NCBI Taxonomy" id="1513592"/>
    <lineage>
        <taxon>Bacteria</taxon>
        <taxon>Pseudomonadati</taxon>
        <taxon>Pseudomonadota</taxon>
        <taxon>Gammaproteobacteria</taxon>
        <taxon>Alteromonadales</taxon>
        <taxon>Colwelliaceae</taxon>
        <taxon>Colwellia</taxon>
    </lineage>
</organism>
<keyword evidence="7" id="KW-1185">Reference proteome</keyword>
<evidence type="ECO:0000313" key="7">
    <source>
        <dbReference type="Proteomes" id="UP000197068"/>
    </source>
</evidence>
<evidence type="ECO:0000313" key="6">
    <source>
        <dbReference type="EMBL" id="GAW94522.1"/>
    </source>
</evidence>
<evidence type="ECO:0000256" key="4">
    <source>
        <dbReference type="ARBA" id="ARBA00023306"/>
    </source>
</evidence>
<comment type="caution">
    <text evidence="6">The sequence shown here is derived from an EMBL/GenBank/DDBJ whole genome shotgun (WGS) entry which is preliminary data.</text>
</comment>
<dbReference type="InterPro" id="IPR009777">
    <property type="entry name" value="ZapD"/>
</dbReference>
<dbReference type="SUPFAM" id="SSF160950">
    <property type="entry name" value="YacF-like"/>
    <property type="match status" value="1"/>
</dbReference>
<proteinExistence type="inferred from homology"/>
<comment type="subcellular location">
    <subcellularLocation>
        <location evidence="5">Cytoplasm</location>
    </subcellularLocation>
    <text evidence="5">Localizes to mid-cell in an FtsZ-dependent manner.</text>
</comment>
<comment type="similarity">
    <text evidence="5">Belongs to the ZapD family.</text>
</comment>
<dbReference type="InterPro" id="IPR036268">
    <property type="entry name" value="ZapD_sf"/>
</dbReference>
<dbReference type="GO" id="GO:0051301">
    <property type="term" value="P:cell division"/>
    <property type="evidence" value="ECO:0007669"/>
    <property type="project" value="UniProtKB-KW"/>
</dbReference>
<evidence type="ECO:0000256" key="3">
    <source>
        <dbReference type="ARBA" id="ARBA00023210"/>
    </source>
</evidence>
<comment type="function">
    <text evidence="5">Cell division factor that enhances FtsZ-ring assembly. Directly interacts with FtsZ and promotes bundling of FtsZ protofilaments, with a reduction in FtsZ GTPase activity.</text>
</comment>
<evidence type="ECO:0000256" key="5">
    <source>
        <dbReference type="HAMAP-Rule" id="MF_01092"/>
    </source>
</evidence>
<dbReference type="InterPro" id="IPR027462">
    <property type="entry name" value="ZapD_C"/>
</dbReference>
<dbReference type="Gene3D" id="1.10.3900.10">
    <property type="entry name" value="YacF-like"/>
    <property type="match status" value="1"/>
</dbReference>